<evidence type="ECO:0008006" key="3">
    <source>
        <dbReference type="Google" id="ProtNLM"/>
    </source>
</evidence>
<organism evidence="1 2">
    <name type="scientific">Corynebacterium hansenii</name>
    <dbReference type="NCBI Taxonomy" id="394964"/>
    <lineage>
        <taxon>Bacteria</taxon>
        <taxon>Bacillati</taxon>
        <taxon>Actinomycetota</taxon>
        <taxon>Actinomycetes</taxon>
        <taxon>Mycobacteriales</taxon>
        <taxon>Corynebacteriaceae</taxon>
        <taxon>Corynebacterium</taxon>
    </lineage>
</organism>
<accession>A0ABV7ZKL0</accession>
<name>A0ABV7ZKL0_9CORY</name>
<proteinExistence type="predicted"/>
<gene>
    <name evidence="1" type="ORF">ACFORJ_00405</name>
</gene>
<dbReference type="EMBL" id="JBHRZN010000001">
    <property type="protein sequence ID" value="MFC3848631.1"/>
    <property type="molecule type" value="Genomic_DNA"/>
</dbReference>
<evidence type="ECO:0000313" key="2">
    <source>
        <dbReference type="Proteomes" id="UP001595751"/>
    </source>
</evidence>
<evidence type="ECO:0000313" key="1">
    <source>
        <dbReference type="EMBL" id="MFC3848631.1"/>
    </source>
</evidence>
<comment type="caution">
    <text evidence="1">The sequence shown here is derived from an EMBL/GenBank/DDBJ whole genome shotgun (WGS) entry which is preliminary data.</text>
</comment>
<dbReference type="Proteomes" id="UP001595751">
    <property type="component" value="Unassembled WGS sequence"/>
</dbReference>
<dbReference type="RefSeq" id="WP_290292284.1">
    <property type="nucleotide sequence ID" value="NZ_CP047211.1"/>
</dbReference>
<reference evidence="2" key="1">
    <citation type="journal article" date="2019" name="Int. J. Syst. Evol. Microbiol.">
        <title>The Global Catalogue of Microorganisms (GCM) 10K type strain sequencing project: providing services to taxonomists for standard genome sequencing and annotation.</title>
        <authorList>
            <consortium name="The Broad Institute Genomics Platform"/>
            <consortium name="The Broad Institute Genome Sequencing Center for Infectious Disease"/>
            <person name="Wu L."/>
            <person name="Ma J."/>
        </authorList>
    </citation>
    <scope>NUCLEOTIDE SEQUENCE [LARGE SCALE GENOMIC DNA]</scope>
    <source>
        <strain evidence="2">CCUG 53252</strain>
    </source>
</reference>
<protein>
    <recommendedName>
        <fullName evidence="3">Secreted protein</fullName>
    </recommendedName>
</protein>
<sequence length="195" mass="20467">MMHTPNSREAGTRGSGIRKAALATAASLTMAFGAAATAPTAAAVPEPPARDVTGKCDENLPPADPHAAIEQAIAEGHISPNHDWQPNKAMPYLEGPCHLPTAQPISARGGDPTAPTAVLLYYPGQGGYATTAEIPSFAAEGPAWGDYTSGMVHIARTAPYDITVWWRNAAGEHATMRYMLDDGVFQPMFLEGSTP</sequence>
<keyword evidence="2" id="KW-1185">Reference proteome</keyword>